<gene>
    <name evidence="1" type="ORF">EZS28_021319</name>
</gene>
<evidence type="ECO:0000313" key="2">
    <source>
        <dbReference type="Proteomes" id="UP000324800"/>
    </source>
</evidence>
<accession>A0A5J4VKP5</accession>
<comment type="caution">
    <text evidence="1">The sequence shown here is derived from an EMBL/GenBank/DDBJ whole genome shotgun (WGS) entry which is preliminary data.</text>
</comment>
<dbReference type="Proteomes" id="UP000324800">
    <property type="component" value="Unassembled WGS sequence"/>
</dbReference>
<protein>
    <submittedName>
        <fullName evidence="1">Uncharacterized protein</fullName>
    </submittedName>
</protein>
<sequence length="74" mass="8561">MSLLTSNTYIFPLFIPTAANLPEIEMKVIRYRGMDVYVCEEKRRREVNEFDEEEFILLKGEQQEVDGGGCGILD</sequence>
<evidence type="ECO:0000313" key="1">
    <source>
        <dbReference type="EMBL" id="KAA6383152.1"/>
    </source>
</evidence>
<dbReference type="EMBL" id="SNRW01006401">
    <property type="protein sequence ID" value="KAA6383152.1"/>
    <property type="molecule type" value="Genomic_DNA"/>
</dbReference>
<dbReference type="AlphaFoldDB" id="A0A5J4VKP5"/>
<reference evidence="1 2" key="1">
    <citation type="submission" date="2019-03" db="EMBL/GenBank/DDBJ databases">
        <title>Single cell metagenomics reveals metabolic interactions within the superorganism composed of flagellate Streblomastix strix and complex community of Bacteroidetes bacteria on its surface.</title>
        <authorList>
            <person name="Treitli S.C."/>
            <person name="Kolisko M."/>
            <person name="Husnik F."/>
            <person name="Keeling P."/>
            <person name="Hampl V."/>
        </authorList>
    </citation>
    <scope>NUCLEOTIDE SEQUENCE [LARGE SCALE GENOMIC DNA]</scope>
    <source>
        <strain evidence="1">ST1C</strain>
    </source>
</reference>
<organism evidence="1 2">
    <name type="scientific">Streblomastix strix</name>
    <dbReference type="NCBI Taxonomy" id="222440"/>
    <lineage>
        <taxon>Eukaryota</taxon>
        <taxon>Metamonada</taxon>
        <taxon>Preaxostyla</taxon>
        <taxon>Oxymonadida</taxon>
        <taxon>Streblomastigidae</taxon>
        <taxon>Streblomastix</taxon>
    </lineage>
</organism>
<proteinExistence type="predicted"/>
<name>A0A5J4VKP5_9EUKA</name>